<evidence type="ECO:0000313" key="5">
    <source>
        <dbReference type="Proteomes" id="UP000184085"/>
    </source>
</evidence>
<feature type="domain" description="OmpA-like" evidence="3">
    <location>
        <begin position="464"/>
        <end position="589"/>
    </location>
</feature>
<feature type="region of interest" description="Disordered" evidence="2">
    <location>
        <begin position="70"/>
        <end position="297"/>
    </location>
</feature>
<dbReference type="SUPFAM" id="SSF103088">
    <property type="entry name" value="OmpA-like"/>
    <property type="match status" value="1"/>
</dbReference>
<keyword evidence="1" id="KW-0472">Membrane</keyword>
<dbReference type="InterPro" id="IPR036737">
    <property type="entry name" value="OmpA-like_sf"/>
</dbReference>
<dbReference type="Pfam" id="PF00691">
    <property type="entry name" value="OmpA"/>
    <property type="match status" value="1"/>
</dbReference>
<evidence type="ECO:0000259" key="3">
    <source>
        <dbReference type="PROSITE" id="PS51123"/>
    </source>
</evidence>
<feature type="compositionally biased region" description="Acidic residues" evidence="2">
    <location>
        <begin position="288"/>
        <end position="297"/>
    </location>
</feature>
<dbReference type="AlphaFoldDB" id="A0A1M4N2P8"/>
<evidence type="ECO:0000313" key="4">
    <source>
        <dbReference type="EMBL" id="SCM67336.1"/>
    </source>
</evidence>
<dbReference type="InterPro" id="IPR006665">
    <property type="entry name" value="OmpA-like"/>
</dbReference>
<feature type="compositionally biased region" description="Low complexity" evidence="2">
    <location>
        <begin position="228"/>
        <end position="253"/>
    </location>
</feature>
<organism evidence="4 5">
    <name type="scientific">Donghicola eburneus</name>
    <dbReference type="NCBI Taxonomy" id="393278"/>
    <lineage>
        <taxon>Bacteria</taxon>
        <taxon>Pseudomonadati</taxon>
        <taxon>Pseudomonadota</taxon>
        <taxon>Alphaproteobacteria</taxon>
        <taxon>Rhodobacterales</taxon>
        <taxon>Roseobacteraceae</taxon>
        <taxon>Donghicola</taxon>
    </lineage>
</organism>
<dbReference type="GO" id="GO:0016020">
    <property type="term" value="C:membrane"/>
    <property type="evidence" value="ECO:0007669"/>
    <property type="project" value="UniProtKB-UniRule"/>
</dbReference>
<gene>
    <name evidence="4" type="ORF">KARMA_1534</name>
</gene>
<evidence type="ECO:0000256" key="1">
    <source>
        <dbReference type="PROSITE-ProRule" id="PRU00473"/>
    </source>
</evidence>
<feature type="compositionally biased region" description="Acidic residues" evidence="2">
    <location>
        <begin position="74"/>
        <end position="84"/>
    </location>
</feature>
<dbReference type="InterPro" id="IPR050330">
    <property type="entry name" value="Bact_OuterMem_StrucFunc"/>
</dbReference>
<reference evidence="5" key="1">
    <citation type="submission" date="2016-09" db="EMBL/GenBank/DDBJ databases">
        <authorList>
            <person name="Wibberg D."/>
        </authorList>
    </citation>
    <scope>NUCLEOTIDE SEQUENCE [LARGE SCALE GENOMIC DNA]</scope>
</reference>
<dbReference type="EMBL" id="FMJB01000046">
    <property type="protein sequence ID" value="SCM67336.1"/>
    <property type="molecule type" value="Genomic_DNA"/>
</dbReference>
<dbReference type="PANTHER" id="PTHR30329">
    <property type="entry name" value="STATOR ELEMENT OF FLAGELLAR MOTOR COMPLEX"/>
    <property type="match status" value="1"/>
</dbReference>
<keyword evidence="5" id="KW-1185">Reference proteome</keyword>
<dbReference type="CDD" id="cd07185">
    <property type="entry name" value="OmpA_C-like"/>
    <property type="match status" value="1"/>
</dbReference>
<name>A0A1M4N2P8_9RHOB</name>
<dbReference type="PROSITE" id="PS51123">
    <property type="entry name" value="OMPA_2"/>
    <property type="match status" value="1"/>
</dbReference>
<dbReference type="Proteomes" id="UP000184085">
    <property type="component" value="Unassembled WGS sequence"/>
</dbReference>
<dbReference type="PANTHER" id="PTHR30329:SF21">
    <property type="entry name" value="LIPOPROTEIN YIAD-RELATED"/>
    <property type="match status" value="1"/>
</dbReference>
<feature type="compositionally biased region" description="Low complexity" evidence="2">
    <location>
        <begin position="85"/>
        <end position="97"/>
    </location>
</feature>
<feature type="compositionally biased region" description="Low complexity" evidence="2">
    <location>
        <begin position="107"/>
        <end position="189"/>
    </location>
</feature>
<dbReference type="Gene3D" id="3.30.1330.60">
    <property type="entry name" value="OmpA-like domain"/>
    <property type="match status" value="1"/>
</dbReference>
<accession>A0A1M4N2P8</accession>
<feature type="compositionally biased region" description="Basic and acidic residues" evidence="2">
    <location>
        <begin position="192"/>
        <end position="204"/>
    </location>
</feature>
<proteinExistence type="predicted"/>
<evidence type="ECO:0000256" key="2">
    <source>
        <dbReference type="SAM" id="MobiDB-lite"/>
    </source>
</evidence>
<feature type="compositionally biased region" description="Acidic residues" evidence="2">
    <location>
        <begin position="254"/>
        <end position="264"/>
    </location>
</feature>
<feature type="compositionally biased region" description="Basic and acidic residues" evidence="2">
    <location>
        <begin position="212"/>
        <end position="227"/>
    </location>
</feature>
<dbReference type="RefSeq" id="WP_083595636.1">
    <property type="nucleotide sequence ID" value="NZ_FMJB01000046.1"/>
</dbReference>
<protein>
    <submittedName>
        <fullName evidence="4">OmpA/MotB domain-containing protein</fullName>
    </submittedName>
</protein>
<sequence length="591" mass="62999">MKTFKNSTALVLALSMSIPQHGIAQQEALDLNDVPDDIRAQVEACIAETGDEGQCYTDLLTSQFEALQNGDPEQTAEAEAEEQTEPTQAAEVEAEANADVRAENEAESTASVEAETQTEVAPETAENAPEAAAEADAQGVAEANASTADAEADPAPKAAQAEADAQDAQGVAETNASTAEAEADPAPKAAKAKADAQKAANAEKKAKKKNKLTKEERQARRAQKQAEAEAALEQSLAAEEEGGASTAAALADADNADMDAEATEETITQDTARSSDEDFNTRVSQDANNDDDEADEEGMTNFEKAALAGLAALAVGSILKNGSQVASNSGDRVVLEQPDGSYRVIKDDGALLRQPGTTVRTQTYDDGSSRTISTREDGTQIITIYDSQKRIVRRERVEPNGDRYVLVDDSRETAPVEVTELPEADVNDSITTDDQDALRAALAQQAQTDRSFSLSQIRQISQVRALAPSVAVENVTFASGSAAIRPEQAEALSELGTAIRDRIAENPREIFLVEGHTDAVGNGAFNLALSDRRAESLALALTEYFEVPPENLVVQGYGEEYLKVETLEAEERNRRATVRRITDLLRTAQAD</sequence>